<dbReference type="Proteomes" id="UP000516437">
    <property type="component" value="Chromosome 8"/>
</dbReference>
<dbReference type="InterPro" id="IPR053258">
    <property type="entry name" value="Ca-permeable_cation_channel"/>
</dbReference>
<keyword evidence="1" id="KW-0472">Membrane</keyword>
<dbReference type="EMBL" id="RXIC02000026">
    <property type="protein sequence ID" value="KAB1203429.1"/>
    <property type="molecule type" value="Genomic_DNA"/>
</dbReference>
<reference evidence="3 4" key="2">
    <citation type="journal article" date="2019" name="Plant Biotechnol. J.">
        <title>The red bayberry genome and genetic basis of sex determination.</title>
        <authorList>
            <person name="Jia H.M."/>
            <person name="Jia H.J."/>
            <person name="Cai Q.L."/>
            <person name="Wang Y."/>
            <person name="Zhao H.B."/>
            <person name="Yang W.F."/>
            <person name="Wang G.Y."/>
            <person name="Li Y.H."/>
            <person name="Zhan D.L."/>
            <person name="Shen Y.T."/>
            <person name="Niu Q.F."/>
            <person name="Chang L."/>
            <person name="Qiu J."/>
            <person name="Zhao L."/>
            <person name="Xie H.B."/>
            <person name="Fu W.Y."/>
            <person name="Jin J."/>
            <person name="Li X.W."/>
            <person name="Jiao Y."/>
            <person name="Zhou C.C."/>
            <person name="Tu T."/>
            <person name="Chai C.Y."/>
            <person name="Gao J.L."/>
            <person name="Fan L.J."/>
            <person name="van de Weg E."/>
            <person name="Wang J.Y."/>
            <person name="Gao Z.S."/>
        </authorList>
    </citation>
    <scope>NUCLEOTIDE SEQUENCE [LARGE SCALE GENOMIC DNA]</scope>
    <source>
        <tissue evidence="3">Leaves</tissue>
    </source>
</reference>
<feature type="transmembrane region" description="Helical" evidence="1">
    <location>
        <begin position="84"/>
        <end position="103"/>
    </location>
</feature>
<name>A0A6A1USQ9_9ROSI</name>
<gene>
    <name evidence="2" type="ORF">CJ030_MR8G000569</name>
    <name evidence="3" type="ORF">CJ030_MR8G000578</name>
</gene>
<evidence type="ECO:0000313" key="4">
    <source>
        <dbReference type="Proteomes" id="UP000516437"/>
    </source>
</evidence>
<evidence type="ECO:0000313" key="3">
    <source>
        <dbReference type="EMBL" id="KAB1203429.1"/>
    </source>
</evidence>
<dbReference type="PANTHER" id="PTHR34115:SF5">
    <property type="entry name" value="PROTEIN, PUTATIVE-RELATED"/>
    <property type="match status" value="1"/>
</dbReference>
<comment type="caution">
    <text evidence="3">The sequence shown here is derived from an EMBL/GenBank/DDBJ whole genome shotgun (WGS) entry which is preliminary data.</text>
</comment>
<dbReference type="AlphaFoldDB" id="A0A6A1USQ9"/>
<keyword evidence="1" id="KW-1133">Transmembrane helix</keyword>
<dbReference type="PANTHER" id="PTHR34115">
    <property type="entry name" value="PROTEIN, PUTATIVE-RELATED"/>
    <property type="match status" value="1"/>
</dbReference>
<keyword evidence="4" id="KW-1185">Reference proteome</keyword>
<dbReference type="OrthoDB" id="1730662at2759"/>
<organism evidence="3 4">
    <name type="scientific">Morella rubra</name>
    <name type="common">Chinese bayberry</name>
    <dbReference type="NCBI Taxonomy" id="262757"/>
    <lineage>
        <taxon>Eukaryota</taxon>
        <taxon>Viridiplantae</taxon>
        <taxon>Streptophyta</taxon>
        <taxon>Embryophyta</taxon>
        <taxon>Tracheophyta</taxon>
        <taxon>Spermatophyta</taxon>
        <taxon>Magnoliopsida</taxon>
        <taxon>eudicotyledons</taxon>
        <taxon>Gunneridae</taxon>
        <taxon>Pentapetalae</taxon>
        <taxon>rosids</taxon>
        <taxon>fabids</taxon>
        <taxon>Fagales</taxon>
        <taxon>Myricaceae</taxon>
        <taxon>Morella</taxon>
    </lineage>
</organism>
<keyword evidence="1" id="KW-0812">Transmembrane</keyword>
<reference evidence="3" key="1">
    <citation type="submission" date="2018-07" db="EMBL/GenBank/DDBJ databases">
        <authorList>
            <person name="Gao Z.-S."/>
            <person name="Jia H.-M."/>
            <person name="Jia H.-J."/>
            <person name="Cai Q.-L."/>
            <person name="Wang Y."/>
            <person name="Zhao H.-B."/>
        </authorList>
    </citation>
    <scope>NUCLEOTIDE SEQUENCE</scope>
    <source>
        <tissue evidence="3">Leaves</tissue>
    </source>
</reference>
<feature type="transmembrane region" description="Helical" evidence="1">
    <location>
        <begin position="47"/>
        <end position="64"/>
    </location>
</feature>
<evidence type="ECO:0000313" key="2">
    <source>
        <dbReference type="EMBL" id="KAB1203420.1"/>
    </source>
</evidence>
<sequence>MDNFARATLFLSHQWRRLFSHAQLPFNVTFNILRCNFQQPQMLTSNPLRHAILVFIIPILINFIELKFEGKPYSPFETHPITTMVAVTSLLVYCLAYGADLTFSPGQRPSSRCALVLRSLIGLFGSLSLASLASILFPASLQSVPYIVYISLWIGDHELRGMIQKLGKWIRQRTPKKPLSALHAGQYWRTRSTRHPLLPLTATHS</sequence>
<reference evidence="3" key="3">
    <citation type="submission" date="2019-09" db="EMBL/GenBank/DDBJ databases">
        <authorList>
            <person name="Gao Z."/>
        </authorList>
    </citation>
    <scope>NUCLEOTIDE SEQUENCE</scope>
    <source>
        <tissue evidence="3">Leaves</tissue>
    </source>
</reference>
<evidence type="ECO:0000256" key="1">
    <source>
        <dbReference type="SAM" id="Phobius"/>
    </source>
</evidence>
<proteinExistence type="predicted"/>
<feature type="transmembrane region" description="Helical" evidence="1">
    <location>
        <begin position="115"/>
        <end position="137"/>
    </location>
</feature>
<accession>A0A6A1USQ9</accession>
<protein>
    <submittedName>
        <fullName evidence="3">Uncharacterized protein</fullName>
    </submittedName>
</protein>
<dbReference type="EMBL" id="RXIC02000026">
    <property type="protein sequence ID" value="KAB1203420.1"/>
    <property type="molecule type" value="Genomic_DNA"/>
</dbReference>